<dbReference type="PANTHER" id="PTHR31989">
    <property type="entry name" value="NAC DOMAIN-CONTAINING PROTEIN 82-RELATED"/>
    <property type="match status" value="1"/>
</dbReference>
<keyword evidence="4" id="KW-0804">Transcription</keyword>
<accession>A0ABD3ABL0</accession>
<organism evidence="8 9">
    <name type="scientific">Cinchona calisaya</name>
    <dbReference type="NCBI Taxonomy" id="153742"/>
    <lineage>
        <taxon>Eukaryota</taxon>
        <taxon>Viridiplantae</taxon>
        <taxon>Streptophyta</taxon>
        <taxon>Embryophyta</taxon>
        <taxon>Tracheophyta</taxon>
        <taxon>Spermatophyta</taxon>
        <taxon>Magnoliopsida</taxon>
        <taxon>eudicotyledons</taxon>
        <taxon>Gunneridae</taxon>
        <taxon>Pentapetalae</taxon>
        <taxon>asterids</taxon>
        <taxon>lamiids</taxon>
        <taxon>Gentianales</taxon>
        <taxon>Rubiaceae</taxon>
        <taxon>Cinchonoideae</taxon>
        <taxon>Cinchoneae</taxon>
        <taxon>Cinchona</taxon>
    </lineage>
</organism>
<keyword evidence="5" id="KW-0539">Nucleus</keyword>
<dbReference type="Proteomes" id="UP001630127">
    <property type="component" value="Unassembled WGS sequence"/>
</dbReference>
<keyword evidence="2" id="KW-0805">Transcription regulation</keyword>
<protein>
    <recommendedName>
        <fullName evidence="7">NAC domain-containing protein</fullName>
    </recommendedName>
</protein>
<dbReference type="GO" id="GO:0003677">
    <property type="term" value="F:DNA binding"/>
    <property type="evidence" value="ECO:0007669"/>
    <property type="project" value="UniProtKB-KW"/>
</dbReference>
<dbReference type="InterPro" id="IPR036093">
    <property type="entry name" value="NAC_dom_sf"/>
</dbReference>
<keyword evidence="9" id="KW-1185">Reference proteome</keyword>
<evidence type="ECO:0000259" key="7">
    <source>
        <dbReference type="PROSITE" id="PS51005"/>
    </source>
</evidence>
<name>A0ABD3ABL0_9GENT</name>
<evidence type="ECO:0000256" key="1">
    <source>
        <dbReference type="ARBA" id="ARBA00004123"/>
    </source>
</evidence>
<evidence type="ECO:0000256" key="3">
    <source>
        <dbReference type="ARBA" id="ARBA00023125"/>
    </source>
</evidence>
<dbReference type="SUPFAM" id="SSF101941">
    <property type="entry name" value="NAC domain"/>
    <property type="match status" value="1"/>
</dbReference>
<proteinExistence type="predicted"/>
<dbReference type="Pfam" id="PF02365">
    <property type="entry name" value="NAM"/>
    <property type="match status" value="1"/>
</dbReference>
<dbReference type="Gene3D" id="2.170.150.80">
    <property type="entry name" value="NAC domain"/>
    <property type="match status" value="1"/>
</dbReference>
<keyword evidence="3" id="KW-0238">DNA-binding</keyword>
<evidence type="ECO:0000313" key="9">
    <source>
        <dbReference type="Proteomes" id="UP001630127"/>
    </source>
</evidence>
<reference evidence="8 9" key="1">
    <citation type="submission" date="2024-11" db="EMBL/GenBank/DDBJ databases">
        <title>A near-complete genome assembly of Cinchona calisaya.</title>
        <authorList>
            <person name="Lian D.C."/>
            <person name="Zhao X.W."/>
            <person name="Wei L."/>
        </authorList>
    </citation>
    <scope>NUCLEOTIDE SEQUENCE [LARGE SCALE GENOMIC DNA]</scope>
    <source>
        <tissue evidence="8">Nenye</tissue>
    </source>
</reference>
<evidence type="ECO:0000256" key="5">
    <source>
        <dbReference type="ARBA" id="ARBA00023242"/>
    </source>
</evidence>
<evidence type="ECO:0000256" key="4">
    <source>
        <dbReference type="ARBA" id="ARBA00023163"/>
    </source>
</evidence>
<dbReference type="EMBL" id="JBJUIK010000004">
    <property type="protein sequence ID" value="KAL3529201.1"/>
    <property type="molecule type" value="Genomic_DNA"/>
</dbReference>
<comment type="subcellular location">
    <subcellularLocation>
        <location evidence="1">Nucleus</location>
    </subcellularLocation>
</comment>
<feature type="region of interest" description="Disordered" evidence="6">
    <location>
        <begin position="181"/>
        <end position="260"/>
    </location>
</feature>
<gene>
    <name evidence="8" type="ORF">ACH5RR_008523</name>
</gene>
<feature type="compositionally biased region" description="Polar residues" evidence="6">
    <location>
        <begin position="229"/>
        <end position="251"/>
    </location>
</feature>
<dbReference type="GO" id="GO:0005634">
    <property type="term" value="C:nucleus"/>
    <property type="evidence" value="ECO:0007669"/>
    <property type="project" value="UniProtKB-SubCell"/>
</dbReference>
<dbReference type="AlphaFoldDB" id="A0ABD3ABL0"/>
<dbReference type="InterPro" id="IPR003441">
    <property type="entry name" value="NAC-dom"/>
</dbReference>
<evidence type="ECO:0000256" key="2">
    <source>
        <dbReference type="ARBA" id="ARBA00023015"/>
    </source>
</evidence>
<evidence type="ECO:0000313" key="8">
    <source>
        <dbReference type="EMBL" id="KAL3529201.1"/>
    </source>
</evidence>
<sequence>MNKATLNPSPTEQDLLDYLKCFVKGEKIQYNDGGTIISENDLFGKKEPWEIFDETNSKETQYFFSPLKKRTGGSSIFKRDVGEGDGSWLQQRSKRPIYDLGNSQLIIGYWRSFSYENPGSSHHQLWLMKEYRLADYMSQEKEKHKACALCVVTRKTQTEDILNNQALDAADLEIIDKQNDYGTEDDMVESSSDAYDSGWENDCRSRSEDDMTDSSSDGQDSGSEDDTADMSSHGQDSGIENDSGSDMATSRSDAEDSPNLNIVHIGTKTVALQLLKGSKAYRKLRIEFPVTAYAISPDGTEAVLCGEDGKLHIYSVIGKNGLQKEVDVRKAPVFTSIFYSADGSKIVAWCKRC</sequence>
<evidence type="ECO:0000256" key="6">
    <source>
        <dbReference type="SAM" id="MobiDB-lite"/>
    </source>
</evidence>
<feature type="domain" description="NAC" evidence="7">
    <location>
        <begin position="2"/>
        <end position="155"/>
    </location>
</feature>
<dbReference type="PROSITE" id="PS51005">
    <property type="entry name" value="NAC"/>
    <property type="match status" value="1"/>
</dbReference>
<dbReference type="SUPFAM" id="SSF82171">
    <property type="entry name" value="DPP6 N-terminal domain-like"/>
    <property type="match status" value="1"/>
</dbReference>
<dbReference type="InterPro" id="IPR015943">
    <property type="entry name" value="WD40/YVTN_repeat-like_dom_sf"/>
</dbReference>
<dbReference type="Gene3D" id="2.130.10.10">
    <property type="entry name" value="YVTN repeat-like/Quinoprotein amine dehydrogenase"/>
    <property type="match status" value="1"/>
</dbReference>
<comment type="caution">
    <text evidence="8">The sequence shown here is derived from an EMBL/GenBank/DDBJ whole genome shotgun (WGS) entry which is preliminary data.</text>
</comment>